<feature type="transmembrane region" description="Helical" evidence="1">
    <location>
        <begin position="20"/>
        <end position="39"/>
    </location>
</feature>
<keyword evidence="1" id="KW-1133">Transmembrane helix</keyword>
<proteinExistence type="predicted"/>
<name>A0ABR7XEL5_9BACT</name>
<comment type="caution">
    <text evidence="2">The sequence shown here is derived from an EMBL/GenBank/DDBJ whole genome shotgun (WGS) entry which is preliminary data.</text>
</comment>
<keyword evidence="3" id="KW-1185">Reference proteome</keyword>
<accession>A0ABR7XEL5</accession>
<dbReference type="RefSeq" id="WP_191182894.1">
    <property type="nucleotide sequence ID" value="NZ_JACXAJ010000002.1"/>
</dbReference>
<dbReference type="Proteomes" id="UP000625551">
    <property type="component" value="Unassembled WGS sequence"/>
</dbReference>
<evidence type="ECO:0000313" key="3">
    <source>
        <dbReference type="Proteomes" id="UP000625551"/>
    </source>
</evidence>
<sequence length="167" mass="18689">MYISLYSAKQIKEIKESMLWLGLFMLSGGLAALLHDIAIRDETRWYWAGAAFIVLLTGVLLVALGTNRLHLKEAYFSITPASISYRLHHFSQHQMICWRQIAGIQVSERYVLFDLHGGRQVLLRLKAIHSNNVASQVAAGVQVAALEHRVTLNGVRFNAHTTTSAGF</sequence>
<keyword evidence="1" id="KW-0812">Transmembrane</keyword>
<protein>
    <recommendedName>
        <fullName evidence="4">PH domain-containing protein</fullName>
    </recommendedName>
</protein>
<evidence type="ECO:0000313" key="2">
    <source>
        <dbReference type="EMBL" id="MBD1396738.1"/>
    </source>
</evidence>
<reference evidence="2 3" key="1">
    <citation type="submission" date="2020-09" db="EMBL/GenBank/DDBJ databases">
        <title>Genome sequencing and assembly of Pontibacter sp.</title>
        <authorList>
            <person name="Chhetri G."/>
        </authorList>
    </citation>
    <scope>NUCLEOTIDE SEQUENCE [LARGE SCALE GENOMIC DNA]</scope>
    <source>
        <strain evidence="2 3">JH31</strain>
    </source>
</reference>
<dbReference type="EMBL" id="JACXAJ010000002">
    <property type="protein sequence ID" value="MBD1396738.1"/>
    <property type="molecule type" value="Genomic_DNA"/>
</dbReference>
<gene>
    <name evidence="2" type="ORF">H9Q13_06125</name>
</gene>
<keyword evidence="1" id="KW-0472">Membrane</keyword>
<evidence type="ECO:0000256" key="1">
    <source>
        <dbReference type="SAM" id="Phobius"/>
    </source>
</evidence>
<organism evidence="2 3">
    <name type="scientific">Pontibacter aquaedesilientis</name>
    <dbReference type="NCBI Taxonomy" id="2766980"/>
    <lineage>
        <taxon>Bacteria</taxon>
        <taxon>Pseudomonadati</taxon>
        <taxon>Bacteroidota</taxon>
        <taxon>Cytophagia</taxon>
        <taxon>Cytophagales</taxon>
        <taxon>Hymenobacteraceae</taxon>
        <taxon>Pontibacter</taxon>
    </lineage>
</organism>
<evidence type="ECO:0008006" key="4">
    <source>
        <dbReference type="Google" id="ProtNLM"/>
    </source>
</evidence>
<feature type="transmembrane region" description="Helical" evidence="1">
    <location>
        <begin position="45"/>
        <end position="64"/>
    </location>
</feature>